<name>A0A1A9I390_9BACT</name>
<dbReference type="InterPro" id="IPR000866">
    <property type="entry name" value="AhpC/TSA"/>
</dbReference>
<accession>A0A1A9I390</accession>
<dbReference type="InterPro" id="IPR036249">
    <property type="entry name" value="Thioredoxin-like_sf"/>
</dbReference>
<evidence type="ECO:0000256" key="1">
    <source>
        <dbReference type="SAM" id="SignalP"/>
    </source>
</evidence>
<feature type="chain" id="PRO_5008389773" description="Thioredoxin domain-containing protein" evidence="1">
    <location>
        <begin position="22"/>
        <end position="163"/>
    </location>
</feature>
<dbReference type="Pfam" id="PF00578">
    <property type="entry name" value="AhpC-TSA"/>
    <property type="match status" value="1"/>
</dbReference>
<dbReference type="RefSeq" id="WP_067757766.1">
    <property type="nucleotide sequence ID" value="NZ_CP015772.1"/>
</dbReference>
<dbReference type="Proteomes" id="UP000077667">
    <property type="component" value="Chromosome"/>
</dbReference>
<dbReference type="EMBL" id="CP015772">
    <property type="protein sequence ID" value="ANH82138.1"/>
    <property type="molecule type" value="Genomic_DNA"/>
</dbReference>
<sequence length="163" mass="18887">MKYLILFLIAIICFQPGNSQALPPYKQYRTIPAVRLLNADSTGWELKARLQKNKPVMIMVFSPECDHCKHETEEMIKNMDKYKGIQIVMATPLPLKEMADFVAHYQLQKYPNIIIGRDYSYTLPVYYNIKNLPFHAFYNANKQLITAFEGSMSTQAILKIFGK</sequence>
<evidence type="ECO:0000259" key="2">
    <source>
        <dbReference type="PROSITE" id="PS51352"/>
    </source>
</evidence>
<dbReference type="STRING" id="1176587.A8C56_15205"/>
<feature type="signal peptide" evidence="1">
    <location>
        <begin position="1"/>
        <end position="21"/>
    </location>
</feature>
<feature type="domain" description="Thioredoxin" evidence="2">
    <location>
        <begin position="25"/>
        <end position="150"/>
    </location>
</feature>
<dbReference type="OrthoDB" id="662072at2"/>
<dbReference type="SUPFAM" id="SSF52833">
    <property type="entry name" value="Thioredoxin-like"/>
    <property type="match status" value="1"/>
</dbReference>
<dbReference type="AlphaFoldDB" id="A0A1A9I390"/>
<dbReference type="GO" id="GO:0016209">
    <property type="term" value="F:antioxidant activity"/>
    <property type="evidence" value="ECO:0007669"/>
    <property type="project" value="InterPro"/>
</dbReference>
<gene>
    <name evidence="3" type="ORF">A8C56_15205</name>
</gene>
<dbReference type="KEGG" id="nia:A8C56_15205"/>
<keyword evidence="4" id="KW-1185">Reference proteome</keyword>
<dbReference type="GO" id="GO:0016491">
    <property type="term" value="F:oxidoreductase activity"/>
    <property type="evidence" value="ECO:0007669"/>
    <property type="project" value="InterPro"/>
</dbReference>
<protein>
    <recommendedName>
        <fullName evidence="2">Thioredoxin domain-containing protein</fullName>
    </recommendedName>
</protein>
<dbReference type="InterPro" id="IPR013766">
    <property type="entry name" value="Thioredoxin_domain"/>
</dbReference>
<reference evidence="3 4" key="1">
    <citation type="submission" date="2016-05" db="EMBL/GenBank/DDBJ databases">
        <title>Niabella ginsenosidivorans BS26 whole genome sequencing.</title>
        <authorList>
            <person name="Im W.T."/>
            <person name="Siddiqi M.Z."/>
        </authorList>
    </citation>
    <scope>NUCLEOTIDE SEQUENCE [LARGE SCALE GENOMIC DNA]</scope>
    <source>
        <strain evidence="3 4">BS26</strain>
    </source>
</reference>
<dbReference type="Gene3D" id="3.40.30.10">
    <property type="entry name" value="Glutaredoxin"/>
    <property type="match status" value="1"/>
</dbReference>
<evidence type="ECO:0000313" key="4">
    <source>
        <dbReference type="Proteomes" id="UP000077667"/>
    </source>
</evidence>
<dbReference type="PROSITE" id="PS51352">
    <property type="entry name" value="THIOREDOXIN_2"/>
    <property type="match status" value="1"/>
</dbReference>
<keyword evidence="1" id="KW-0732">Signal</keyword>
<proteinExistence type="predicted"/>
<organism evidence="3 4">
    <name type="scientific">Niabella ginsenosidivorans</name>
    <dbReference type="NCBI Taxonomy" id="1176587"/>
    <lineage>
        <taxon>Bacteria</taxon>
        <taxon>Pseudomonadati</taxon>
        <taxon>Bacteroidota</taxon>
        <taxon>Chitinophagia</taxon>
        <taxon>Chitinophagales</taxon>
        <taxon>Chitinophagaceae</taxon>
        <taxon>Niabella</taxon>
    </lineage>
</organism>
<evidence type="ECO:0000313" key="3">
    <source>
        <dbReference type="EMBL" id="ANH82138.1"/>
    </source>
</evidence>